<dbReference type="Gene3D" id="3.40.50.2300">
    <property type="match status" value="1"/>
</dbReference>
<keyword evidence="1 2" id="KW-0597">Phosphoprotein</keyword>
<evidence type="ECO:0000256" key="1">
    <source>
        <dbReference type="ARBA" id="ARBA00022553"/>
    </source>
</evidence>
<dbReference type="PANTHER" id="PTHR44591:SF21">
    <property type="entry name" value="TWO-COMPONENT RESPONSE REGULATOR"/>
    <property type="match status" value="1"/>
</dbReference>
<organism evidence="4 5">
    <name type="scientific">Rhizorhabdus wittichii</name>
    <dbReference type="NCBI Taxonomy" id="160791"/>
    <lineage>
        <taxon>Bacteria</taxon>
        <taxon>Pseudomonadati</taxon>
        <taxon>Pseudomonadota</taxon>
        <taxon>Alphaproteobacteria</taxon>
        <taxon>Sphingomonadales</taxon>
        <taxon>Sphingomonadaceae</taxon>
        <taxon>Rhizorhabdus</taxon>
    </lineage>
</organism>
<dbReference type="SMART" id="SM00448">
    <property type="entry name" value="REC"/>
    <property type="match status" value="1"/>
</dbReference>
<dbReference type="PANTHER" id="PTHR44591">
    <property type="entry name" value="STRESS RESPONSE REGULATOR PROTEIN 1"/>
    <property type="match status" value="1"/>
</dbReference>
<reference evidence="4" key="1">
    <citation type="submission" date="2020-07" db="EMBL/GenBank/DDBJ databases">
        <authorList>
            <person name="Camacho E."/>
        </authorList>
    </citation>
    <scope>NUCLEOTIDE SEQUENCE</scope>
    <source>
        <strain evidence="4">MPO218</strain>
    </source>
</reference>
<dbReference type="InterPro" id="IPR011006">
    <property type="entry name" value="CheY-like_superfamily"/>
</dbReference>
<sequence length="123" mass="13023">MLRILCVDDDGLVLSITSDLLRALGHDVVEAIGGAPATRTIEGDGDFDLLVTDIHMPGGPGGPDLAQLARRTHPELPVIFFSGVDQFTPAQPGDQVLRKPCTLGELQQAIAMAVPPRSRMASL</sequence>
<dbReference type="InterPro" id="IPR050595">
    <property type="entry name" value="Bact_response_regulator"/>
</dbReference>
<dbReference type="SUPFAM" id="SSF52172">
    <property type="entry name" value="CheY-like"/>
    <property type="match status" value="1"/>
</dbReference>
<evidence type="ECO:0000259" key="3">
    <source>
        <dbReference type="PROSITE" id="PS50110"/>
    </source>
</evidence>
<reference evidence="4" key="2">
    <citation type="submission" date="2021-04" db="EMBL/GenBank/DDBJ databases">
        <title>Isolation and genomic analysis of the ibuprofen-degrading bacterium Sphingomonas strain MPO218.</title>
        <authorList>
            <person name="Aulestia M."/>
            <person name="Flores A."/>
            <person name="Mangas E.L."/>
            <person name="Perez-Pulido A.J."/>
            <person name="Santero E."/>
            <person name="Camacho E.M."/>
        </authorList>
    </citation>
    <scope>NUCLEOTIDE SEQUENCE</scope>
    <source>
        <strain evidence="4">MPO218</strain>
    </source>
</reference>
<dbReference type="RefSeq" id="WP_012049149.1">
    <property type="nucleotide sequence ID" value="NZ_CP059319.1"/>
</dbReference>
<dbReference type="PROSITE" id="PS50110">
    <property type="entry name" value="RESPONSE_REGULATORY"/>
    <property type="match status" value="1"/>
</dbReference>
<protein>
    <submittedName>
        <fullName evidence="4">Response regulator</fullName>
    </submittedName>
</protein>
<dbReference type="AlphaFoldDB" id="A0A975CZW2"/>
<dbReference type="Pfam" id="PF00072">
    <property type="entry name" value="Response_reg"/>
    <property type="match status" value="1"/>
</dbReference>
<dbReference type="GO" id="GO:0000160">
    <property type="term" value="P:phosphorelay signal transduction system"/>
    <property type="evidence" value="ECO:0007669"/>
    <property type="project" value="InterPro"/>
</dbReference>
<dbReference type="Proteomes" id="UP000664914">
    <property type="component" value="Chromosome"/>
</dbReference>
<name>A0A975CZW2_9SPHN</name>
<evidence type="ECO:0000256" key="2">
    <source>
        <dbReference type="PROSITE-ProRule" id="PRU00169"/>
    </source>
</evidence>
<feature type="modified residue" description="4-aspartylphosphate" evidence="2">
    <location>
        <position position="53"/>
    </location>
</feature>
<dbReference type="InterPro" id="IPR001789">
    <property type="entry name" value="Sig_transdc_resp-reg_receiver"/>
</dbReference>
<evidence type="ECO:0000313" key="4">
    <source>
        <dbReference type="EMBL" id="QTH20319.1"/>
    </source>
</evidence>
<proteinExistence type="predicted"/>
<feature type="domain" description="Response regulatory" evidence="3">
    <location>
        <begin position="3"/>
        <end position="114"/>
    </location>
</feature>
<evidence type="ECO:0000313" key="5">
    <source>
        <dbReference type="Proteomes" id="UP000664914"/>
    </source>
</evidence>
<dbReference type="OMA" id="AFDVVMV"/>
<accession>A0A975CZW2</accession>
<gene>
    <name evidence="4" type="ORF">HRJ34_18500</name>
</gene>
<dbReference type="EMBL" id="CP059319">
    <property type="protein sequence ID" value="QTH20319.1"/>
    <property type="molecule type" value="Genomic_DNA"/>
</dbReference>